<dbReference type="Proteomes" id="UP001344658">
    <property type="component" value="Unassembled WGS sequence"/>
</dbReference>
<dbReference type="PANTHER" id="PTHR37813">
    <property type="entry name" value="FELS-2 PROPHAGE PROTEIN"/>
    <property type="match status" value="1"/>
</dbReference>
<feature type="domain" description="Phage tail tape measure protein" evidence="3">
    <location>
        <begin position="101"/>
        <end position="283"/>
    </location>
</feature>
<dbReference type="EMBL" id="JAZEWV010000046">
    <property type="protein sequence ID" value="MEE4546458.1"/>
    <property type="molecule type" value="Genomic_DNA"/>
</dbReference>
<evidence type="ECO:0000313" key="4">
    <source>
        <dbReference type="EMBL" id="MEE4546458.1"/>
    </source>
</evidence>
<protein>
    <submittedName>
        <fullName evidence="4">Phage tail tape measure protein</fullName>
    </submittedName>
</protein>
<dbReference type="Pfam" id="PF10145">
    <property type="entry name" value="PhageMin_Tail"/>
    <property type="match status" value="1"/>
</dbReference>
<keyword evidence="2" id="KW-0175">Coiled coil</keyword>
<evidence type="ECO:0000313" key="5">
    <source>
        <dbReference type="Proteomes" id="UP001344658"/>
    </source>
</evidence>
<dbReference type="InterPro" id="IPR010090">
    <property type="entry name" value="Phage_tape_meas"/>
</dbReference>
<organism evidence="4 5">
    <name type="scientific">Actinacidiphila polyblastidii</name>
    <dbReference type="NCBI Taxonomy" id="3110430"/>
    <lineage>
        <taxon>Bacteria</taxon>
        <taxon>Bacillati</taxon>
        <taxon>Actinomycetota</taxon>
        <taxon>Actinomycetes</taxon>
        <taxon>Kitasatosporales</taxon>
        <taxon>Streptomycetaceae</taxon>
        <taxon>Actinacidiphila</taxon>
    </lineage>
</organism>
<feature type="coiled-coil region" evidence="2">
    <location>
        <begin position="738"/>
        <end position="794"/>
    </location>
</feature>
<dbReference type="NCBIfam" id="TIGR01760">
    <property type="entry name" value="tape_meas_TP901"/>
    <property type="match status" value="1"/>
</dbReference>
<comment type="caution">
    <text evidence="4">The sequence shown here is derived from an EMBL/GenBank/DDBJ whole genome shotgun (WGS) entry which is preliminary data.</text>
</comment>
<name>A0ABU7PKU8_9ACTN</name>
<dbReference type="RefSeq" id="WP_330800158.1">
    <property type="nucleotide sequence ID" value="NZ_JAZEWV010000046.1"/>
</dbReference>
<evidence type="ECO:0000256" key="2">
    <source>
        <dbReference type="SAM" id="Coils"/>
    </source>
</evidence>
<keyword evidence="5" id="KW-1185">Reference proteome</keyword>
<reference evidence="4 5" key="1">
    <citation type="submission" date="2023-12" db="EMBL/GenBank/DDBJ databases">
        <title>Streptomyces sp. V4-01.</title>
        <authorList>
            <person name="Somphong A."/>
            <person name="Phongsopitanun W."/>
        </authorList>
    </citation>
    <scope>NUCLEOTIDE SEQUENCE [LARGE SCALE GENOMIC DNA]</scope>
    <source>
        <strain evidence="4 5">V4-01</strain>
    </source>
</reference>
<sequence>MTAKNLTGPTMAAVNAEVDKTSAKMKTLNKTAALAAAGFALVGVEAVKMASKFDSEMSLLQTQAGVSADKIDGLKKGVLDLAGKVGQDPDSLAESLFHVESNFESMGISSKKALDLVKISAEGATVGHADLVDVTNALTAAVASGIPGVQNMGEAMGTLNAIVGVGDMKMSDLAKAFGSGMVATVKGFGLSITDVGAALAVFGDNNIRGSNAATQLRMSVMAMAKPVQGGADALKSIGLETDTLAKDMQKGGLKVALEDLVAHLNAAGISSKQQGQIITDAFGRKAGAGLNILVGQMDRLESKYPALEKGAKGFGKSFADTQKTFAFQMKSLQASFDALMIGVGEKIIPPLQGFIHLLAEHKRATIDATIATAGLLAALVAVSVTMKAVAATKMAWAGISKGLTALRGELVMANSAFLTAGGGLKGLSAGFAALSTKAKVGVAVVAIGAVVMALDKLSSSGKKAPDVDRMATALGNLATSGKSGGELTKAFGTNLSGLADDIDKLNGKKDGLDHFNDVMNAVFTLGMKGSNGPKKAKQDLDSIDKGLAQLVTGGHAEEARAALTKLYAAGAKVPIDKLDNYNAALDATKLQSDLTADAQGRFGKQAEQVQQQLQAQKDVADGLAQSLQALDQINQDSYNSETKFYDSISAATQALKDNGKTLNVHTDAGRKNRDALSAIAASTDDYTQKLTAQNAGMDKIDAAYTTGYDSLVKAAEGFGLGATAAKKLADSLLHVPQEVKVQGNIDDLETKLKSAKAQLKSVPPSKKAKLLGDIADLERKIAAAKRELAGVVGKTVGINIVTTHSDKGSVAHEGGQYKAAGGFVSGPGTGTSDEVPIMASNGEFVVNAKAAQAHRGLLQALNSGRHGVAAFAKGGTVSKAQQAAIDRATAEHSAAGEAMGSLNISYFGRLAGYKTSSFQNTMGAPSGLGDLAQSLNDWASKIRAATHGAQESKLIRDFDRFGAAALKNEKSLLAVNSKLSAASDKLSALKDAASQLKDSVSSGIVSGGSIAKGGAGNALGVVEQLQGSVDSAKRFAADLAKLKASGLNSQSLSELAQAGVDGGLGTADALAGASPAYLKRINDLEKQLIAAGGSAGSTAAASVYGAGIKTAQGIVDGLKKQQSKLDSIMAHAAAAMAAELKRALGRKGAGGVVGAAAAGGARWGRTLVGEYGPEIADLPVGTRVHSAPDTARMLGGAAPVQPIALTVVIGGTTVGTALIDPLRKEIRQQGGNVQLVLGVRGKG</sequence>
<dbReference type="PANTHER" id="PTHR37813:SF1">
    <property type="entry name" value="FELS-2 PROPHAGE PROTEIN"/>
    <property type="match status" value="1"/>
</dbReference>
<proteinExistence type="predicted"/>
<gene>
    <name evidence="4" type="ORF">V2S66_31400</name>
</gene>
<evidence type="ECO:0000259" key="3">
    <source>
        <dbReference type="Pfam" id="PF10145"/>
    </source>
</evidence>
<evidence type="ECO:0000256" key="1">
    <source>
        <dbReference type="ARBA" id="ARBA00022612"/>
    </source>
</evidence>
<keyword evidence="1" id="KW-1188">Viral release from host cell</keyword>
<accession>A0ABU7PKU8</accession>